<gene>
    <name evidence="2" type="ORF">HWQ67_18220</name>
</gene>
<dbReference type="EMBL" id="JABXWD010000632">
    <property type="protein sequence ID" value="MBV6343513.1"/>
    <property type="molecule type" value="Genomic_DNA"/>
</dbReference>
<proteinExistence type="predicted"/>
<dbReference type="Proteomes" id="UP001196980">
    <property type="component" value="Unassembled WGS sequence"/>
</dbReference>
<accession>A0ABS6S3T3</accession>
<evidence type="ECO:0000313" key="3">
    <source>
        <dbReference type="Proteomes" id="UP001196980"/>
    </source>
</evidence>
<protein>
    <submittedName>
        <fullName evidence="2">Uncharacterized protein</fullName>
    </submittedName>
</protein>
<name>A0ABS6S3T3_9BACT</name>
<organism evidence="2 3">
    <name type="scientific">Candidatus Magnetobacterium casense</name>
    <dbReference type="NCBI Taxonomy" id="1455061"/>
    <lineage>
        <taxon>Bacteria</taxon>
        <taxon>Pseudomonadati</taxon>
        <taxon>Nitrospirota</taxon>
        <taxon>Thermodesulfovibrionia</taxon>
        <taxon>Thermodesulfovibrionales</taxon>
        <taxon>Candidatus Magnetobacteriaceae</taxon>
        <taxon>Candidatus Magnetobacterium</taxon>
    </lineage>
</organism>
<feature type="region of interest" description="Disordered" evidence="1">
    <location>
        <begin position="359"/>
        <end position="381"/>
    </location>
</feature>
<sequence length="397" mass="43988">MFTDNRVTIVGDPNIYELTDVPLYPDWPQAWNPYVWNQAALLKELRAINSSNPWAVTVWEFVSAMGGQFDDSEYYAGFPREDMLVGDYVENIPFKIYALDLTDTVTLRAHSSELADLMPIYERLVSNTDAQVKVKATGYKFDPRSPLQSLTLVEEDESAGYEVDRQNGKVIFHARRFKDNGAMLVTVGDQQKVDESEIIADTPLLTFAVQRDIFTTVYGTGTRSGVHHIRNLRKEYVCTSSGSITQTIDRGEMSAEMFAYYVASLIVNRPTVVTNGYAKRAGQCGYMLSDRFDRITVTLDANEGIVENVTYTNEEPQLGIPSEREMDRRVKAVMPKTDLAKANEIWDAVSAAIADARPVTASAGGNGSTDDGQSTGEISTDVAVMDPAGIVTAKNYT</sequence>
<evidence type="ECO:0000256" key="1">
    <source>
        <dbReference type="SAM" id="MobiDB-lite"/>
    </source>
</evidence>
<comment type="caution">
    <text evidence="2">The sequence shown here is derived from an EMBL/GenBank/DDBJ whole genome shotgun (WGS) entry which is preliminary data.</text>
</comment>
<reference evidence="2 3" key="1">
    <citation type="journal article" date="2020" name="J Geophys Res Biogeosci">
        <title>Magnetotaxis as an Adaptation to Enable Bacterial Shuttling of Microbial Sulfur and Sulfur Cycling Across Aquatic Oxic#Anoxic Interfaces.</title>
        <authorList>
            <person name="Li J."/>
            <person name="Liu P."/>
            <person name="Wang J."/>
            <person name="Roberts A.P."/>
            <person name="Pan Y."/>
        </authorList>
    </citation>
    <scope>NUCLEOTIDE SEQUENCE [LARGE SCALE GENOMIC DNA]</scope>
    <source>
        <strain evidence="2 3">MYR-1_YQ</strain>
    </source>
</reference>
<evidence type="ECO:0000313" key="2">
    <source>
        <dbReference type="EMBL" id="MBV6343513.1"/>
    </source>
</evidence>
<keyword evidence="3" id="KW-1185">Reference proteome</keyword>
<feature type="compositionally biased region" description="Polar residues" evidence="1">
    <location>
        <begin position="368"/>
        <end position="378"/>
    </location>
</feature>